<accession>A0A4Y2AAB1</accession>
<name>A0A4Y2AAB1_ARAVE</name>
<sequence>MHHEKFTNIKETVLRWFISARAKTILVIGLMLQRKEKKIEDALFFRYPKNALDIEKFSASNSCLDMFRFQNNVKLKSQCGEVAEVCGLLRTDLIDHSQQLPTN</sequence>
<protein>
    <submittedName>
        <fullName evidence="1">Uncharacterized protein</fullName>
    </submittedName>
</protein>
<proteinExistence type="predicted"/>
<evidence type="ECO:0000313" key="2">
    <source>
        <dbReference type="Proteomes" id="UP000499080"/>
    </source>
</evidence>
<dbReference type="Proteomes" id="UP000499080">
    <property type="component" value="Unassembled WGS sequence"/>
</dbReference>
<organism evidence="1 2">
    <name type="scientific">Araneus ventricosus</name>
    <name type="common">Orbweaver spider</name>
    <name type="synonym">Epeira ventricosa</name>
    <dbReference type="NCBI Taxonomy" id="182803"/>
    <lineage>
        <taxon>Eukaryota</taxon>
        <taxon>Metazoa</taxon>
        <taxon>Ecdysozoa</taxon>
        <taxon>Arthropoda</taxon>
        <taxon>Chelicerata</taxon>
        <taxon>Arachnida</taxon>
        <taxon>Araneae</taxon>
        <taxon>Araneomorphae</taxon>
        <taxon>Entelegynae</taxon>
        <taxon>Araneoidea</taxon>
        <taxon>Araneidae</taxon>
        <taxon>Araneus</taxon>
    </lineage>
</organism>
<evidence type="ECO:0000313" key="1">
    <source>
        <dbReference type="EMBL" id="GBL76279.1"/>
    </source>
</evidence>
<dbReference type="EMBL" id="BGPR01000009">
    <property type="protein sequence ID" value="GBL76279.1"/>
    <property type="molecule type" value="Genomic_DNA"/>
</dbReference>
<comment type="caution">
    <text evidence="1">The sequence shown here is derived from an EMBL/GenBank/DDBJ whole genome shotgun (WGS) entry which is preliminary data.</text>
</comment>
<gene>
    <name evidence="1" type="ORF">AVEN_234532_1</name>
</gene>
<reference evidence="1 2" key="1">
    <citation type="journal article" date="2019" name="Sci. Rep.">
        <title>Orb-weaving spider Araneus ventricosus genome elucidates the spidroin gene catalogue.</title>
        <authorList>
            <person name="Kono N."/>
            <person name="Nakamura H."/>
            <person name="Ohtoshi R."/>
            <person name="Moran D.A.P."/>
            <person name="Shinohara A."/>
            <person name="Yoshida Y."/>
            <person name="Fujiwara M."/>
            <person name="Mori M."/>
            <person name="Tomita M."/>
            <person name="Arakawa K."/>
        </authorList>
    </citation>
    <scope>NUCLEOTIDE SEQUENCE [LARGE SCALE GENOMIC DNA]</scope>
</reference>
<keyword evidence="2" id="KW-1185">Reference proteome</keyword>
<dbReference type="AlphaFoldDB" id="A0A4Y2AAB1"/>
<dbReference type="Gene3D" id="1.10.10.60">
    <property type="entry name" value="Homeodomain-like"/>
    <property type="match status" value="1"/>
</dbReference>